<comment type="similarity">
    <text evidence="2 6">Belongs to the FPP/GGPP synthase family.</text>
</comment>
<accession>A0P7X6</accession>
<sequence length="321" mass="35554">MLSTILSPISNDLNEVNNVIRKSLFSEIPIVNQISNHIINSGGKRMRPSIHLLFAKLTGEINTSHHAMAAIIEFIHTATLLHDDVVDQSTQRRSKKTANALFGNSSSVLVGDFIYSRSFQMMTKINNMEVMEILADATNAISEGEILQLLNTKNPDLSENDYFQVIGFKTAKLFESCGSLAGVLNEVDQEKQKDLAKLGNIFGIMFQLTDDILDYSGKEIEMGKNIGDDLTEGKVTLPLIYAMQNGSDTQGKLIKEAIKIGDINRLPDIIQILSDTNAIATVEKHLVQKVIEVNEVLGRFDKGEARKTLSSLANYILERKS</sequence>
<dbReference type="AlphaFoldDB" id="A0P7X6"/>
<comment type="caution">
    <text evidence="7">The sequence shown here is derived from an EMBL/GenBank/DDBJ whole genome shotgun (WGS) entry which is preliminary data.</text>
</comment>
<dbReference type="SUPFAM" id="SSF48576">
    <property type="entry name" value="Terpenoid synthases"/>
    <property type="match status" value="1"/>
</dbReference>
<keyword evidence="5" id="KW-0460">Magnesium</keyword>
<dbReference type="GO" id="GO:0046872">
    <property type="term" value="F:metal ion binding"/>
    <property type="evidence" value="ECO:0007669"/>
    <property type="project" value="UniProtKB-KW"/>
</dbReference>
<protein>
    <submittedName>
        <fullName evidence="7">Trans-hexaprenyltranstransferase</fullName>
    </submittedName>
</protein>
<evidence type="ECO:0000313" key="7">
    <source>
        <dbReference type="EMBL" id="EAV47636.1"/>
    </source>
</evidence>
<dbReference type="PANTHER" id="PTHR12001:SF69">
    <property type="entry name" value="ALL TRANS-POLYPRENYL-DIPHOSPHATE SYNTHASE PDSS1"/>
    <property type="match status" value="1"/>
</dbReference>
<dbReference type="Pfam" id="PF00348">
    <property type="entry name" value="polyprenyl_synt"/>
    <property type="match status" value="1"/>
</dbReference>
<dbReference type="InterPro" id="IPR008949">
    <property type="entry name" value="Isoprenoid_synthase_dom_sf"/>
</dbReference>
<keyword evidence="3 6" id="KW-0808">Transferase</keyword>
<dbReference type="SFLD" id="SFLDS00005">
    <property type="entry name" value="Isoprenoid_Synthase_Type_I"/>
    <property type="match status" value="1"/>
</dbReference>
<proteinExistence type="inferred from homology"/>
<organism evidence="7 8">
    <name type="scientific">Methylophilales bacterium HTCC2181</name>
    <dbReference type="NCBI Taxonomy" id="383631"/>
    <lineage>
        <taxon>Bacteria</taxon>
        <taxon>Pseudomonadati</taxon>
        <taxon>Pseudomonadota</taxon>
        <taxon>Betaproteobacteria</taxon>
        <taxon>Nitrosomonadales</taxon>
        <taxon>OM43 clade</taxon>
    </lineage>
</organism>
<keyword evidence="4" id="KW-0479">Metal-binding</keyword>
<evidence type="ECO:0000313" key="8">
    <source>
        <dbReference type="Proteomes" id="UP000054262"/>
    </source>
</evidence>
<dbReference type="GO" id="GO:0008299">
    <property type="term" value="P:isoprenoid biosynthetic process"/>
    <property type="evidence" value="ECO:0007669"/>
    <property type="project" value="InterPro"/>
</dbReference>
<comment type="cofactor">
    <cofactor evidence="1">
        <name>Mg(2+)</name>
        <dbReference type="ChEBI" id="CHEBI:18420"/>
    </cofactor>
</comment>
<dbReference type="PANTHER" id="PTHR12001">
    <property type="entry name" value="GERANYLGERANYL PYROPHOSPHATE SYNTHASE"/>
    <property type="match status" value="1"/>
</dbReference>
<dbReference type="GO" id="GO:0004659">
    <property type="term" value="F:prenyltransferase activity"/>
    <property type="evidence" value="ECO:0007669"/>
    <property type="project" value="InterPro"/>
</dbReference>
<evidence type="ECO:0000256" key="2">
    <source>
        <dbReference type="ARBA" id="ARBA00006706"/>
    </source>
</evidence>
<evidence type="ECO:0000256" key="1">
    <source>
        <dbReference type="ARBA" id="ARBA00001946"/>
    </source>
</evidence>
<gene>
    <name evidence="7" type="ORF">MB2181_06145</name>
</gene>
<reference evidence="7 8" key="1">
    <citation type="submission" date="2006-11" db="EMBL/GenBank/DDBJ databases">
        <authorList>
            <person name="Giovannoni S."/>
            <person name="Vergin K."/>
            <person name="Ferriera S."/>
            <person name="Johnson J."/>
            <person name="Kravitz S."/>
            <person name="Beeson K."/>
            <person name="Sutton G."/>
            <person name="Rogers Y.-H."/>
            <person name="Friedman R."/>
            <person name="Frazier M."/>
            <person name="Venter J.C."/>
        </authorList>
    </citation>
    <scope>NUCLEOTIDE SEQUENCE [LARGE SCALE GENOMIC DNA]</scope>
    <source>
        <strain evidence="7 8">HTCC2181</strain>
    </source>
</reference>
<dbReference type="PROSITE" id="PS00444">
    <property type="entry name" value="POLYPRENYL_SYNTHASE_2"/>
    <property type="match status" value="1"/>
</dbReference>
<evidence type="ECO:0000256" key="4">
    <source>
        <dbReference type="ARBA" id="ARBA00022723"/>
    </source>
</evidence>
<evidence type="ECO:0000256" key="5">
    <source>
        <dbReference type="ARBA" id="ARBA00022842"/>
    </source>
</evidence>
<dbReference type="CDD" id="cd00685">
    <property type="entry name" value="Trans_IPPS_HT"/>
    <property type="match status" value="1"/>
</dbReference>
<keyword evidence="8" id="KW-1185">Reference proteome</keyword>
<dbReference type="InterPro" id="IPR000092">
    <property type="entry name" value="Polyprenyl_synt"/>
</dbReference>
<evidence type="ECO:0000256" key="6">
    <source>
        <dbReference type="RuleBase" id="RU004466"/>
    </source>
</evidence>
<dbReference type="Gene3D" id="1.10.600.10">
    <property type="entry name" value="Farnesyl Diphosphate Synthase"/>
    <property type="match status" value="1"/>
</dbReference>
<dbReference type="EMBL" id="AAUX01000001">
    <property type="protein sequence ID" value="EAV47636.1"/>
    <property type="molecule type" value="Genomic_DNA"/>
</dbReference>
<dbReference type="InterPro" id="IPR033749">
    <property type="entry name" value="Polyprenyl_synt_CS"/>
</dbReference>
<name>A0P7X6_9PROT</name>
<evidence type="ECO:0000256" key="3">
    <source>
        <dbReference type="ARBA" id="ARBA00022679"/>
    </source>
</evidence>
<dbReference type="Proteomes" id="UP000054262">
    <property type="component" value="Unassembled WGS sequence"/>
</dbReference>